<dbReference type="GO" id="GO:0005524">
    <property type="term" value="F:ATP binding"/>
    <property type="evidence" value="ECO:0007669"/>
    <property type="project" value="UniProtKB-KW"/>
</dbReference>
<dbReference type="GO" id="GO:0016887">
    <property type="term" value="F:ATP hydrolysis activity"/>
    <property type="evidence" value="ECO:0007669"/>
    <property type="project" value="InterPro"/>
</dbReference>
<dbReference type="AlphaFoldDB" id="A0A5N7CPC6"/>
<evidence type="ECO:0000256" key="2">
    <source>
        <dbReference type="ARBA" id="ARBA00022741"/>
    </source>
</evidence>
<dbReference type="PANTHER" id="PTHR43392">
    <property type="entry name" value="AAA-TYPE ATPASE FAMILY PROTEIN / ANKYRIN REPEAT FAMILY PROTEIN"/>
    <property type="match status" value="1"/>
</dbReference>
<comment type="similarity">
    <text evidence="1">Belongs to the CbxX/CfxQ family.</text>
</comment>
<protein>
    <submittedName>
        <fullName evidence="5">P-loop containing nucleoside triphosphate hydrolase protein</fullName>
    </submittedName>
</protein>
<keyword evidence="3" id="KW-0067">ATP-binding</keyword>
<evidence type="ECO:0000256" key="1">
    <source>
        <dbReference type="ARBA" id="ARBA00010378"/>
    </source>
</evidence>
<dbReference type="InterPro" id="IPR050773">
    <property type="entry name" value="CbxX/CfxQ_RuBisCO_ESX"/>
</dbReference>
<organism evidence="5">
    <name type="scientific">Petromyces alliaceus</name>
    <name type="common">Aspergillus alliaceus</name>
    <dbReference type="NCBI Taxonomy" id="209559"/>
    <lineage>
        <taxon>Eukaryota</taxon>
        <taxon>Fungi</taxon>
        <taxon>Dikarya</taxon>
        <taxon>Ascomycota</taxon>
        <taxon>Pezizomycotina</taxon>
        <taxon>Eurotiomycetes</taxon>
        <taxon>Eurotiomycetidae</taxon>
        <taxon>Eurotiales</taxon>
        <taxon>Aspergillaceae</taxon>
        <taxon>Aspergillus</taxon>
        <taxon>Aspergillus subgen. Circumdati</taxon>
    </lineage>
</organism>
<dbReference type="EMBL" id="ML735218">
    <property type="protein sequence ID" value="KAE8395597.1"/>
    <property type="molecule type" value="Genomic_DNA"/>
</dbReference>
<feature type="domain" description="AAA+ ATPase" evidence="4">
    <location>
        <begin position="26"/>
        <end position="167"/>
    </location>
</feature>
<dbReference type="SUPFAM" id="SSF52540">
    <property type="entry name" value="P-loop containing nucleoside triphosphate hydrolases"/>
    <property type="match status" value="1"/>
</dbReference>
<proteinExistence type="inferred from homology"/>
<dbReference type="Pfam" id="PF00004">
    <property type="entry name" value="AAA"/>
    <property type="match status" value="1"/>
</dbReference>
<evidence type="ECO:0000313" key="5">
    <source>
        <dbReference type="EMBL" id="KAE8395597.1"/>
    </source>
</evidence>
<dbReference type="PRINTS" id="PR00819">
    <property type="entry name" value="CBXCFQXSUPER"/>
</dbReference>
<keyword evidence="5" id="KW-0378">Hydrolase</keyword>
<name>A0A5N7CPC6_PETAA</name>
<reference evidence="5" key="1">
    <citation type="submission" date="2019-04" db="EMBL/GenBank/DDBJ databases">
        <title>Friends and foes A comparative genomics studyof 23 Aspergillus species from section Flavi.</title>
        <authorList>
            <consortium name="DOE Joint Genome Institute"/>
            <person name="Kjaerbolling I."/>
            <person name="Vesth T."/>
            <person name="Frisvad J.C."/>
            <person name="Nybo J.L."/>
            <person name="Theobald S."/>
            <person name="Kildgaard S."/>
            <person name="Isbrandt T."/>
            <person name="Kuo A."/>
            <person name="Sato A."/>
            <person name="Lyhne E.K."/>
            <person name="Kogle M.E."/>
            <person name="Wiebenga A."/>
            <person name="Kun R.S."/>
            <person name="Lubbers R.J."/>
            <person name="Makela M.R."/>
            <person name="Barry K."/>
            <person name="Chovatia M."/>
            <person name="Clum A."/>
            <person name="Daum C."/>
            <person name="Haridas S."/>
            <person name="He G."/>
            <person name="LaButti K."/>
            <person name="Lipzen A."/>
            <person name="Mondo S."/>
            <person name="Riley R."/>
            <person name="Salamov A."/>
            <person name="Simmons B.A."/>
            <person name="Magnuson J.K."/>
            <person name="Henrissat B."/>
            <person name="Mortensen U.H."/>
            <person name="Larsen T.O."/>
            <person name="Devries R.P."/>
            <person name="Grigoriev I.V."/>
            <person name="Machida M."/>
            <person name="Baker S.E."/>
            <person name="Andersen M.R."/>
        </authorList>
    </citation>
    <scope>NUCLEOTIDE SEQUENCE [LARGE SCALE GENOMIC DNA]</scope>
    <source>
        <strain evidence="5">IBT 14317</strain>
    </source>
</reference>
<accession>A0A5N7CPC6</accession>
<dbReference type="FunFam" id="3.40.50.300:FF:000216">
    <property type="entry name" value="Type VII secretion ATPase EccA"/>
    <property type="match status" value="1"/>
</dbReference>
<dbReference type="Proteomes" id="UP000326877">
    <property type="component" value="Unassembled WGS sequence"/>
</dbReference>
<dbReference type="OrthoDB" id="2423195at2759"/>
<dbReference type="InterPro" id="IPR027417">
    <property type="entry name" value="P-loop_NTPase"/>
</dbReference>
<evidence type="ECO:0000259" key="4">
    <source>
        <dbReference type="SMART" id="SM00382"/>
    </source>
</evidence>
<keyword evidence="2" id="KW-0547">Nucleotide-binding</keyword>
<dbReference type="InterPro" id="IPR003593">
    <property type="entry name" value="AAA+_ATPase"/>
</dbReference>
<dbReference type="Gene3D" id="3.40.50.300">
    <property type="entry name" value="P-loop containing nucleotide triphosphate hydrolases"/>
    <property type="match status" value="1"/>
</dbReference>
<gene>
    <name evidence="5" type="ORF">BDV23DRAFT_168744</name>
</gene>
<dbReference type="InterPro" id="IPR000641">
    <property type="entry name" value="CbxX/CfxQ"/>
</dbReference>
<dbReference type="SMART" id="SM00382">
    <property type="entry name" value="AAA"/>
    <property type="match status" value="1"/>
</dbReference>
<evidence type="ECO:0000256" key="3">
    <source>
        <dbReference type="ARBA" id="ARBA00022840"/>
    </source>
</evidence>
<dbReference type="CDD" id="cd00009">
    <property type="entry name" value="AAA"/>
    <property type="match status" value="1"/>
</dbReference>
<dbReference type="InterPro" id="IPR003959">
    <property type="entry name" value="ATPase_AAA_core"/>
</dbReference>
<dbReference type="PANTHER" id="PTHR43392:SF2">
    <property type="entry name" value="AAA-TYPE ATPASE FAMILY PROTEIN _ ANKYRIN REPEAT FAMILY PROTEIN"/>
    <property type="match status" value="1"/>
</dbReference>
<sequence>MRSISPAISTNNPGMRLRGNDPRPFILFTFVFKGAPGTGKTATARIIGQMFYEMRFLCTSEVVECTSTDMVGEYLGNTGPKVTVLLERALGKVLFIDEAYRWAQMSRGKSGGFGQGAVGELVDCIMKPRYRQKIVIILAGYTEDMDTLIHVNPGLRSRIPTNINFPSMSPKKLTLYGNSEKLEIVFQLFSRHRRTRSWANGRDVETLARDAIGHVFKGQQCARNLDDELTVSMDDIIGFPREMLLQREQTQQNTVTEEELDYD</sequence>